<evidence type="ECO:0000256" key="4">
    <source>
        <dbReference type="ARBA" id="ARBA00023315"/>
    </source>
</evidence>
<organism evidence="7">
    <name type="scientific">marine metagenome</name>
    <dbReference type="NCBI Taxonomy" id="408172"/>
    <lineage>
        <taxon>unclassified sequences</taxon>
        <taxon>metagenomes</taxon>
        <taxon>ecological metagenomes</taxon>
    </lineage>
</organism>
<dbReference type="PANTHER" id="PTHR42681:SF1">
    <property type="entry name" value="MALONYL-COA-ACYL CARRIER PROTEIN TRANSACYLASE, MITOCHONDRIAL"/>
    <property type="match status" value="1"/>
</dbReference>
<dbReference type="SUPFAM" id="SSF55048">
    <property type="entry name" value="Probable ACP-binding domain of malonyl-CoA ACP transacylase"/>
    <property type="match status" value="1"/>
</dbReference>
<dbReference type="InterPro" id="IPR016035">
    <property type="entry name" value="Acyl_Trfase/lysoPLipase"/>
</dbReference>
<dbReference type="InterPro" id="IPR014043">
    <property type="entry name" value="Acyl_transferase_dom"/>
</dbReference>
<evidence type="ECO:0000259" key="6">
    <source>
        <dbReference type="SMART" id="SM00827"/>
    </source>
</evidence>
<dbReference type="InterPro" id="IPR050858">
    <property type="entry name" value="Mal-CoA-ACP_Trans/PKS_FabD"/>
</dbReference>
<dbReference type="FunFam" id="3.30.70.250:FF:000001">
    <property type="entry name" value="Malonyl CoA-acyl carrier protein transacylase"/>
    <property type="match status" value="1"/>
</dbReference>
<feature type="domain" description="Malonyl-CoA:ACP transacylase (MAT)" evidence="6">
    <location>
        <begin position="5"/>
        <end position="282"/>
    </location>
</feature>
<comment type="catalytic activity">
    <reaction evidence="5">
        <text>holo-[ACP] + malonyl-CoA = malonyl-[ACP] + CoA</text>
        <dbReference type="Rhea" id="RHEA:41792"/>
        <dbReference type="Rhea" id="RHEA-COMP:9623"/>
        <dbReference type="Rhea" id="RHEA-COMP:9685"/>
        <dbReference type="ChEBI" id="CHEBI:57287"/>
        <dbReference type="ChEBI" id="CHEBI:57384"/>
        <dbReference type="ChEBI" id="CHEBI:64479"/>
        <dbReference type="ChEBI" id="CHEBI:78449"/>
        <dbReference type="EC" id="2.3.1.39"/>
    </reaction>
</comment>
<dbReference type="EC" id="2.3.1.39" evidence="2"/>
<keyword evidence="3" id="KW-0808">Transferase</keyword>
<dbReference type="Gene3D" id="3.40.366.10">
    <property type="entry name" value="Malonyl-Coenzyme A Acyl Carrier Protein, domain 2"/>
    <property type="match status" value="1"/>
</dbReference>
<dbReference type="GO" id="GO:0004314">
    <property type="term" value="F:[acyl-carrier-protein] S-malonyltransferase activity"/>
    <property type="evidence" value="ECO:0007669"/>
    <property type="project" value="UniProtKB-EC"/>
</dbReference>
<dbReference type="SUPFAM" id="SSF52151">
    <property type="entry name" value="FabD/lysophospholipase-like"/>
    <property type="match status" value="1"/>
</dbReference>
<evidence type="ECO:0000256" key="1">
    <source>
        <dbReference type="ARBA" id="ARBA00008217"/>
    </source>
</evidence>
<dbReference type="PANTHER" id="PTHR42681">
    <property type="entry name" value="MALONYL-COA-ACYL CARRIER PROTEIN TRANSACYLASE, MITOCHONDRIAL"/>
    <property type="match status" value="1"/>
</dbReference>
<evidence type="ECO:0000313" key="7">
    <source>
        <dbReference type="EMBL" id="SUZ58468.1"/>
    </source>
</evidence>
<evidence type="ECO:0000256" key="3">
    <source>
        <dbReference type="ARBA" id="ARBA00022679"/>
    </source>
</evidence>
<dbReference type="PIRSF" id="PIRSF000446">
    <property type="entry name" value="Mct"/>
    <property type="match status" value="1"/>
</dbReference>
<dbReference type="SMART" id="SM00827">
    <property type="entry name" value="PKS_AT"/>
    <property type="match status" value="1"/>
</dbReference>
<dbReference type="InterPro" id="IPR024925">
    <property type="entry name" value="Malonyl_CoA-ACP_transAc"/>
</dbReference>
<evidence type="ECO:0000256" key="5">
    <source>
        <dbReference type="ARBA" id="ARBA00048462"/>
    </source>
</evidence>
<evidence type="ECO:0000256" key="2">
    <source>
        <dbReference type="ARBA" id="ARBA00013258"/>
    </source>
</evidence>
<protein>
    <recommendedName>
        <fullName evidence="2">[acyl-carrier-protein] S-malonyltransferase</fullName>
        <ecNumber evidence="2">2.3.1.39</ecNumber>
    </recommendedName>
</protein>
<name>A0A381NX44_9ZZZZ</name>
<accession>A0A381NX44</accession>
<dbReference type="EMBL" id="UINC01000621">
    <property type="protein sequence ID" value="SUZ58468.1"/>
    <property type="molecule type" value="Genomic_DNA"/>
</dbReference>
<dbReference type="AlphaFoldDB" id="A0A381NX44"/>
<dbReference type="InterPro" id="IPR001227">
    <property type="entry name" value="Ac_transferase_dom_sf"/>
</dbReference>
<sequence length="287" mass="31433">MKAILFPGQGSQYVGMGKDLYESSDLAKKLFNLSNSILGFDITDVMFNGSQEDLKKTDITQPAIFIHSTILFNINSVNADAYAGHSLGEFSALLCSGSLTFEDALKLVLIRARAMEKACKNNETTMAAILGLDDTFVNSVCDNIPNVVPANYNCPGQIVISGSKSSIDKACESIKEIGGKTILLPVGGAFHSSYMESAKKELEDAIKSLKFNKPDKPIYQNFDANPYIDIEKIKKNLINQLTSPVLWKQTINKLIADNYKSFIECGPGRVLQGLVKKINRDMDVSSI</sequence>
<comment type="similarity">
    <text evidence="1">Belongs to the FabD family.</text>
</comment>
<reference evidence="7" key="1">
    <citation type="submission" date="2018-05" db="EMBL/GenBank/DDBJ databases">
        <authorList>
            <person name="Lanie J.A."/>
            <person name="Ng W.-L."/>
            <person name="Kazmierczak K.M."/>
            <person name="Andrzejewski T.M."/>
            <person name="Davidsen T.M."/>
            <person name="Wayne K.J."/>
            <person name="Tettelin H."/>
            <person name="Glass J.I."/>
            <person name="Rusch D."/>
            <person name="Podicherti R."/>
            <person name="Tsui H.-C.T."/>
            <person name="Winkler M.E."/>
        </authorList>
    </citation>
    <scope>NUCLEOTIDE SEQUENCE</scope>
</reference>
<dbReference type="InterPro" id="IPR004410">
    <property type="entry name" value="Malonyl_CoA-ACP_transAc_FabD"/>
</dbReference>
<dbReference type="InterPro" id="IPR016036">
    <property type="entry name" value="Malonyl_transacylase_ACP-bd"/>
</dbReference>
<dbReference type="Pfam" id="PF00698">
    <property type="entry name" value="Acyl_transf_1"/>
    <property type="match status" value="1"/>
</dbReference>
<gene>
    <name evidence="7" type="ORF">METZ01_LOCUS11322</name>
</gene>
<dbReference type="Gene3D" id="3.30.70.250">
    <property type="entry name" value="Malonyl-CoA ACP transacylase, ACP-binding"/>
    <property type="match status" value="1"/>
</dbReference>
<dbReference type="NCBIfam" id="TIGR00128">
    <property type="entry name" value="fabD"/>
    <property type="match status" value="1"/>
</dbReference>
<proteinExistence type="inferred from homology"/>
<dbReference type="GO" id="GO:0006633">
    <property type="term" value="P:fatty acid biosynthetic process"/>
    <property type="evidence" value="ECO:0007669"/>
    <property type="project" value="TreeGrafter"/>
</dbReference>
<keyword evidence="4" id="KW-0012">Acyltransferase</keyword>